<organism evidence="1 2">
    <name type="scientific">Candidatus Aramenus sulfurataquae</name>
    <dbReference type="NCBI Taxonomy" id="1326980"/>
    <lineage>
        <taxon>Archaea</taxon>
        <taxon>Thermoproteota</taxon>
        <taxon>Thermoprotei</taxon>
        <taxon>Sulfolobales</taxon>
        <taxon>Sulfolobaceae</taxon>
        <taxon>Candidatus Aramenus</taxon>
    </lineage>
</organism>
<gene>
    <name evidence="1" type="ORF">TQ35_0009195</name>
</gene>
<name>A0ACC6TRL2_9CREN</name>
<protein>
    <submittedName>
        <fullName evidence="1">YncE family protein</fullName>
    </submittedName>
</protein>
<dbReference type="EMBL" id="JZWS03000025">
    <property type="protein sequence ID" value="MEW9492356.1"/>
    <property type="molecule type" value="Genomic_DNA"/>
</dbReference>
<evidence type="ECO:0000313" key="2">
    <source>
        <dbReference type="Proteomes" id="UP000053480"/>
    </source>
</evidence>
<accession>A0ACC6TRL2</accession>
<comment type="caution">
    <text evidence="1">The sequence shown here is derived from an EMBL/GenBank/DDBJ whole genome shotgun (WGS) entry which is preliminary data.</text>
</comment>
<proteinExistence type="predicted"/>
<dbReference type="Proteomes" id="UP000053480">
    <property type="component" value="Unassembled WGS sequence"/>
</dbReference>
<evidence type="ECO:0000313" key="1">
    <source>
        <dbReference type="EMBL" id="MEW9492356.1"/>
    </source>
</evidence>
<reference evidence="1" key="1">
    <citation type="submission" date="2024-07" db="EMBL/GenBank/DDBJ databases">
        <title>Metagenome and Metagenome-Assembled Genomes of Archaea from a hot spring from the geothermal field of Los Azufres, Mexico.</title>
        <authorList>
            <person name="Marin-Paredes R."/>
            <person name="Martinez-Romero E."/>
            <person name="Servin-Garciduenas L.E."/>
        </authorList>
    </citation>
    <scope>NUCLEOTIDE SEQUENCE</scope>
    <source>
        <strain evidence="1">AZ1-454</strain>
    </source>
</reference>
<sequence>MNYKLLLLVGFVVIIAVGFGSAYVMLRTPTTTTPTPVSTSISPSQSSSSTAPNNDFYFLVLTQKGISMVVNPFSSSDSFLGFQHVVNISTSVPTQVYYWEELPYNSTVKLGQYVFMPLNNGTVFVFNSSNMKVIKEFAVGNSPGFIGVAYSPNMQEVAIADGPSGVVELINLANLQVAWKDTFVSTTGRTYYPCDIRWDPADPNIILVPMRFNNSVDEINASNGQVIKVLPTSPGSQPYMVSPNLQGNMLAVEYAGNNSVGFYSLPNLQFLGMVKMPGNLVPQRGTFTPNGQYYLEAPINANQVVVISTSTYTVVQNITLPSTSSPGLAEIGITPGGSYAFVVIHGNVQTGGIIVLISLSTMSVAYEVPLTTAPAIVLPVEIPAATYLVDNVLLPPVTGLHC</sequence>